<evidence type="ECO:0000256" key="2">
    <source>
        <dbReference type="ARBA" id="ARBA00012513"/>
    </source>
</evidence>
<dbReference type="FunFam" id="3.30.200.20:FF:000195">
    <property type="entry name" value="G-type lectin S-receptor-like serine/threonine-protein kinase"/>
    <property type="match status" value="1"/>
</dbReference>
<dbReference type="Pfam" id="PF07714">
    <property type="entry name" value="PK_Tyr_Ser-Thr"/>
    <property type="match status" value="2"/>
</dbReference>
<dbReference type="CDD" id="cd23509">
    <property type="entry name" value="Gnk2-like"/>
    <property type="match status" value="2"/>
</dbReference>
<dbReference type="PROSITE" id="PS50011">
    <property type="entry name" value="PROTEIN_KINASE_DOM"/>
    <property type="match status" value="1"/>
</dbReference>
<keyword evidence="5 18" id="KW-0812">Transmembrane</keyword>
<dbReference type="GO" id="GO:0004674">
    <property type="term" value="F:protein serine/threonine kinase activity"/>
    <property type="evidence" value="ECO:0007669"/>
    <property type="project" value="UniProtKB-KW"/>
</dbReference>
<evidence type="ECO:0000256" key="13">
    <source>
        <dbReference type="ARBA" id="ARBA00023157"/>
    </source>
</evidence>
<keyword evidence="12 18" id="KW-0472">Membrane</keyword>
<dbReference type="PANTHER" id="PTHR27002:SF679">
    <property type="entry name" value="CYSTEINE-RICH RECEPTOR-LIKE PROTEIN KINASE 10 ISOFORM X1"/>
    <property type="match status" value="1"/>
</dbReference>
<comment type="caution">
    <text evidence="22">The sequence shown here is derived from an EMBL/GenBank/DDBJ whole genome shotgun (WGS) entry which is preliminary data.</text>
</comment>
<sequence>MARSPMELLLPISIQLLLLFTISFLSGVTFADPPYNICSTTTKYTKDSSFYFNLNDLLLSLPSNASIFKSHSVSYGNDTDRVYSLFMCLDYVSNQTCQDCIATASQDILKLCPEAEEATVWEEVCQLRYSNQNFYGKVNVTGNMGKSNIQNTSEPDKFESVVNGLLYNLTEVASFNVSADFYAVGHVPFQEETLYGIVQCTRDLSASDCSRCLKSAISDIPNCCYSSIGARVLSRSCYLRFEFYAFYNGEPGPNDSSAGQGKRKSKSSKTWMISGIIVTVGLVLAILSCCIYFLRKKRNQKSKNGLESNLFDLNSFGQQGDTVFHHQNFRGRNDKISEDLPYFDLETLCVATKNFSDSNKLGQGGFGPVYKGILSNGQEVAIKRLSTVSEQGSDEFINEVLLILKLQHKNLVKLLGFCLDGEEMLLVYEFLPHGSLDVVLFGTEGEANTATIVGTYGYMAPEYAMEGLYSIKSDVFGFGVLLLEIITGRRSAEKPPFCVGRVTDNDHDHDEPESELYSVNNLTVSDILPK</sequence>
<keyword evidence="14 22" id="KW-0675">Receptor</keyword>
<evidence type="ECO:0000256" key="14">
    <source>
        <dbReference type="ARBA" id="ARBA00023170"/>
    </source>
</evidence>
<evidence type="ECO:0000256" key="3">
    <source>
        <dbReference type="ARBA" id="ARBA00022527"/>
    </source>
</evidence>
<gene>
    <name evidence="22" type="ORF">G2W53_032102</name>
</gene>
<keyword evidence="15" id="KW-0325">Glycoprotein</keyword>
<accession>A0A834SYC6</accession>
<dbReference type="EMBL" id="JAAIUW010000010">
    <property type="protein sequence ID" value="KAF7811126.1"/>
    <property type="molecule type" value="Genomic_DNA"/>
</dbReference>
<evidence type="ECO:0000256" key="16">
    <source>
        <dbReference type="ARBA" id="ARBA00047899"/>
    </source>
</evidence>
<dbReference type="PANTHER" id="PTHR27002">
    <property type="entry name" value="RECEPTOR-LIKE SERINE/THREONINE-PROTEIN KINASE SD1-8"/>
    <property type="match status" value="1"/>
</dbReference>
<keyword evidence="8" id="KW-0547">Nucleotide-binding</keyword>
<organism evidence="22 23">
    <name type="scientific">Senna tora</name>
    <dbReference type="NCBI Taxonomy" id="362788"/>
    <lineage>
        <taxon>Eukaryota</taxon>
        <taxon>Viridiplantae</taxon>
        <taxon>Streptophyta</taxon>
        <taxon>Embryophyta</taxon>
        <taxon>Tracheophyta</taxon>
        <taxon>Spermatophyta</taxon>
        <taxon>Magnoliopsida</taxon>
        <taxon>eudicotyledons</taxon>
        <taxon>Gunneridae</taxon>
        <taxon>Pentapetalae</taxon>
        <taxon>rosids</taxon>
        <taxon>fabids</taxon>
        <taxon>Fabales</taxon>
        <taxon>Fabaceae</taxon>
        <taxon>Caesalpinioideae</taxon>
        <taxon>Cassia clade</taxon>
        <taxon>Senna</taxon>
    </lineage>
</organism>
<evidence type="ECO:0000313" key="23">
    <source>
        <dbReference type="Proteomes" id="UP000634136"/>
    </source>
</evidence>
<dbReference type="SUPFAM" id="SSF56112">
    <property type="entry name" value="Protein kinase-like (PK-like)"/>
    <property type="match status" value="1"/>
</dbReference>
<evidence type="ECO:0000256" key="18">
    <source>
        <dbReference type="SAM" id="Phobius"/>
    </source>
</evidence>
<dbReference type="Proteomes" id="UP000634136">
    <property type="component" value="Unassembled WGS sequence"/>
</dbReference>
<keyword evidence="3" id="KW-0723">Serine/threonine-protein kinase</keyword>
<keyword evidence="23" id="KW-1185">Reference proteome</keyword>
<dbReference type="InterPro" id="IPR011009">
    <property type="entry name" value="Kinase-like_dom_sf"/>
</dbReference>
<dbReference type="AlphaFoldDB" id="A0A834SYC6"/>
<keyword evidence="13" id="KW-1015">Disulfide bond</keyword>
<comment type="catalytic activity">
    <reaction evidence="17">
        <text>L-seryl-[protein] + ATP = O-phospho-L-seryl-[protein] + ADP + H(+)</text>
        <dbReference type="Rhea" id="RHEA:17989"/>
        <dbReference type="Rhea" id="RHEA-COMP:9863"/>
        <dbReference type="Rhea" id="RHEA-COMP:11604"/>
        <dbReference type="ChEBI" id="CHEBI:15378"/>
        <dbReference type="ChEBI" id="CHEBI:29999"/>
        <dbReference type="ChEBI" id="CHEBI:30616"/>
        <dbReference type="ChEBI" id="CHEBI:83421"/>
        <dbReference type="ChEBI" id="CHEBI:456216"/>
        <dbReference type="EC" id="2.7.11.1"/>
    </reaction>
</comment>
<evidence type="ECO:0000256" key="19">
    <source>
        <dbReference type="SAM" id="SignalP"/>
    </source>
</evidence>
<feature type="chain" id="PRO_5032544314" description="non-specific serine/threonine protein kinase" evidence="19">
    <location>
        <begin position="32"/>
        <end position="530"/>
    </location>
</feature>
<dbReference type="FunFam" id="3.30.430.20:FF:000002">
    <property type="entry name" value="Cysteine-rich receptor-like protein kinase 10"/>
    <property type="match status" value="1"/>
</dbReference>
<dbReference type="InterPro" id="IPR000719">
    <property type="entry name" value="Prot_kinase_dom"/>
</dbReference>
<evidence type="ECO:0000256" key="5">
    <source>
        <dbReference type="ARBA" id="ARBA00022692"/>
    </source>
</evidence>
<evidence type="ECO:0000256" key="8">
    <source>
        <dbReference type="ARBA" id="ARBA00022741"/>
    </source>
</evidence>
<evidence type="ECO:0000259" key="20">
    <source>
        <dbReference type="PROSITE" id="PS50011"/>
    </source>
</evidence>
<dbReference type="GO" id="GO:0005886">
    <property type="term" value="C:plasma membrane"/>
    <property type="evidence" value="ECO:0007669"/>
    <property type="project" value="TreeGrafter"/>
</dbReference>
<proteinExistence type="predicted"/>
<protein>
    <recommendedName>
        <fullName evidence="2">non-specific serine/threonine protein kinase</fullName>
        <ecNumber evidence="2">2.7.11.1</ecNumber>
    </recommendedName>
</protein>
<dbReference type="OrthoDB" id="1923309at2759"/>
<evidence type="ECO:0000256" key="12">
    <source>
        <dbReference type="ARBA" id="ARBA00023136"/>
    </source>
</evidence>
<evidence type="ECO:0000256" key="4">
    <source>
        <dbReference type="ARBA" id="ARBA00022679"/>
    </source>
</evidence>
<evidence type="ECO:0000256" key="1">
    <source>
        <dbReference type="ARBA" id="ARBA00004167"/>
    </source>
</evidence>
<dbReference type="InterPro" id="IPR038408">
    <property type="entry name" value="GNK2_sf"/>
</dbReference>
<dbReference type="InterPro" id="IPR001245">
    <property type="entry name" value="Ser-Thr/Tyr_kinase_cat_dom"/>
</dbReference>
<dbReference type="Gene3D" id="3.30.430.20">
    <property type="entry name" value="Gnk2 domain, C-X8-C-X2-C motif"/>
    <property type="match status" value="2"/>
</dbReference>
<dbReference type="EC" id="2.7.11.1" evidence="2"/>
<keyword evidence="11 18" id="KW-1133">Transmembrane helix</keyword>
<evidence type="ECO:0000313" key="22">
    <source>
        <dbReference type="EMBL" id="KAF7811126.1"/>
    </source>
</evidence>
<dbReference type="GO" id="GO:0005524">
    <property type="term" value="F:ATP binding"/>
    <property type="evidence" value="ECO:0007669"/>
    <property type="project" value="UniProtKB-KW"/>
</dbReference>
<evidence type="ECO:0000256" key="9">
    <source>
        <dbReference type="ARBA" id="ARBA00022777"/>
    </source>
</evidence>
<dbReference type="Pfam" id="PF01657">
    <property type="entry name" value="Stress-antifung"/>
    <property type="match status" value="2"/>
</dbReference>
<feature type="domain" description="Protein kinase" evidence="20">
    <location>
        <begin position="355"/>
        <end position="530"/>
    </location>
</feature>
<evidence type="ECO:0000256" key="10">
    <source>
        <dbReference type="ARBA" id="ARBA00022840"/>
    </source>
</evidence>
<evidence type="ECO:0000256" key="15">
    <source>
        <dbReference type="ARBA" id="ARBA00023180"/>
    </source>
</evidence>
<evidence type="ECO:0000259" key="21">
    <source>
        <dbReference type="PROSITE" id="PS51473"/>
    </source>
</evidence>
<keyword evidence="9 22" id="KW-0418">Kinase</keyword>
<dbReference type="Gene3D" id="1.10.510.10">
    <property type="entry name" value="Transferase(Phosphotransferase) domain 1"/>
    <property type="match status" value="1"/>
</dbReference>
<evidence type="ECO:0000256" key="7">
    <source>
        <dbReference type="ARBA" id="ARBA00022737"/>
    </source>
</evidence>
<keyword evidence="10" id="KW-0067">ATP-binding</keyword>
<evidence type="ECO:0000256" key="11">
    <source>
        <dbReference type="ARBA" id="ARBA00022989"/>
    </source>
</evidence>
<dbReference type="Gene3D" id="3.30.200.20">
    <property type="entry name" value="Phosphorylase Kinase, domain 1"/>
    <property type="match status" value="1"/>
</dbReference>
<dbReference type="PROSITE" id="PS51473">
    <property type="entry name" value="GNK2"/>
    <property type="match status" value="2"/>
</dbReference>
<keyword evidence="7" id="KW-0677">Repeat</keyword>
<evidence type="ECO:0000256" key="17">
    <source>
        <dbReference type="ARBA" id="ARBA00048679"/>
    </source>
</evidence>
<evidence type="ECO:0000256" key="6">
    <source>
        <dbReference type="ARBA" id="ARBA00022729"/>
    </source>
</evidence>
<comment type="subcellular location">
    <subcellularLocation>
        <location evidence="1">Membrane</location>
        <topology evidence="1">Single-pass membrane protein</topology>
    </subcellularLocation>
</comment>
<feature type="domain" description="Gnk2-homologous" evidence="21">
    <location>
        <begin position="32"/>
        <end position="134"/>
    </location>
</feature>
<keyword evidence="6 19" id="KW-0732">Signal</keyword>
<keyword evidence="4" id="KW-0808">Transferase</keyword>
<name>A0A834SYC6_9FABA</name>
<feature type="transmembrane region" description="Helical" evidence="18">
    <location>
        <begin position="271"/>
        <end position="294"/>
    </location>
</feature>
<feature type="domain" description="Gnk2-homologous" evidence="21">
    <location>
        <begin position="140"/>
        <end position="246"/>
    </location>
</feature>
<feature type="signal peptide" evidence="19">
    <location>
        <begin position="1"/>
        <end position="31"/>
    </location>
</feature>
<reference evidence="22" key="1">
    <citation type="submission" date="2020-09" db="EMBL/GenBank/DDBJ databases">
        <title>Genome-Enabled Discovery of Anthraquinone Biosynthesis in Senna tora.</title>
        <authorList>
            <person name="Kang S.-H."/>
            <person name="Pandey R.P."/>
            <person name="Lee C.-M."/>
            <person name="Sim J.-S."/>
            <person name="Jeong J.-T."/>
            <person name="Choi B.-S."/>
            <person name="Jung M."/>
            <person name="Ginzburg D."/>
            <person name="Zhao K."/>
            <person name="Won S.Y."/>
            <person name="Oh T.-J."/>
            <person name="Yu Y."/>
            <person name="Kim N.-H."/>
            <person name="Lee O.R."/>
            <person name="Lee T.-H."/>
            <person name="Bashyal P."/>
            <person name="Kim T.-S."/>
            <person name="Lee W.-H."/>
            <person name="Kawkins C."/>
            <person name="Kim C.-K."/>
            <person name="Kim J.S."/>
            <person name="Ahn B.O."/>
            <person name="Rhee S.Y."/>
            <person name="Sohng J.K."/>
        </authorList>
    </citation>
    <scope>NUCLEOTIDE SEQUENCE</scope>
    <source>
        <tissue evidence="22">Leaf</tissue>
    </source>
</reference>
<comment type="catalytic activity">
    <reaction evidence="16">
        <text>L-threonyl-[protein] + ATP = O-phospho-L-threonyl-[protein] + ADP + H(+)</text>
        <dbReference type="Rhea" id="RHEA:46608"/>
        <dbReference type="Rhea" id="RHEA-COMP:11060"/>
        <dbReference type="Rhea" id="RHEA-COMP:11605"/>
        <dbReference type="ChEBI" id="CHEBI:15378"/>
        <dbReference type="ChEBI" id="CHEBI:30013"/>
        <dbReference type="ChEBI" id="CHEBI:30616"/>
        <dbReference type="ChEBI" id="CHEBI:61977"/>
        <dbReference type="ChEBI" id="CHEBI:456216"/>
        <dbReference type="EC" id="2.7.11.1"/>
    </reaction>
</comment>
<dbReference type="InterPro" id="IPR002902">
    <property type="entry name" value="GNK2"/>
</dbReference>